<dbReference type="Gene3D" id="1.10.1200.10">
    <property type="entry name" value="ACP-like"/>
    <property type="match status" value="1"/>
</dbReference>
<reference evidence="2" key="1">
    <citation type="journal article" date="2014" name="Int. J. Syst. Evol. Microbiol.">
        <title>Complete genome sequence of Corynebacterium casei LMG S-19264T (=DSM 44701T), isolated from a smear-ripened cheese.</title>
        <authorList>
            <consortium name="US DOE Joint Genome Institute (JGI-PGF)"/>
            <person name="Walter F."/>
            <person name="Albersmeier A."/>
            <person name="Kalinowski J."/>
            <person name="Ruckert C."/>
        </authorList>
    </citation>
    <scope>NUCLEOTIDE SEQUENCE</scope>
    <source>
        <strain evidence="2">CGMCC 4.7679</strain>
    </source>
</reference>
<dbReference type="Pfam" id="PF00550">
    <property type="entry name" value="PP-binding"/>
    <property type="match status" value="1"/>
</dbReference>
<evidence type="ECO:0000259" key="1">
    <source>
        <dbReference type="PROSITE" id="PS50075"/>
    </source>
</evidence>
<reference evidence="2" key="2">
    <citation type="submission" date="2020-09" db="EMBL/GenBank/DDBJ databases">
        <authorList>
            <person name="Sun Q."/>
            <person name="Zhou Y."/>
        </authorList>
    </citation>
    <scope>NUCLEOTIDE SEQUENCE</scope>
    <source>
        <strain evidence="2">CGMCC 4.7679</strain>
    </source>
</reference>
<keyword evidence="3" id="KW-1185">Reference proteome</keyword>
<name>A0A8H9J0S4_9PSEU</name>
<accession>A0A8H9J0S4</accession>
<gene>
    <name evidence="2" type="primary">acpP</name>
    <name evidence="2" type="ORF">GCM10017566_50200</name>
</gene>
<comment type="caution">
    <text evidence="2">The sequence shown here is derived from an EMBL/GenBank/DDBJ whole genome shotgun (WGS) entry which is preliminary data.</text>
</comment>
<dbReference type="Proteomes" id="UP000658656">
    <property type="component" value="Unassembled WGS sequence"/>
</dbReference>
<protein>
    <submittedName>
        <fullName evidence="2">Acyl carrier protein</fullName>
    </submittedName>
</protein>
<dbReference type="EMBL" id="BNAV01000008">
    <property type="protein sequence ID" value="GHF70383.1"/>
    <property type="molecule type" value="Genomic_DNA"/>
</dbReference>
<dbReference type="PROSITE" id="PS50075">
    <property type="entry name" value="CARRIER"/>
    <property type="match status" value="1"/>
</dbReference>
<evidence type="ECO:0000313" key="2">
    <source>
        <dbReference type="EMBL" id="GHF70383.1"/>
    </source>
</evidence>
<dbReference type="InterPro" id="IPR036736">
    <property type="entry name" value="ACP-like_sf"/>
</dbReference>
<dbReference type="SUPFAM" id="SSF47336">
    <property type="entry name" value="ACP-like"/>
    <property type="match status" value="1"/>
</dbReference>
<dbReference type="InterPro" id="IPR009081">
    <property type="entry name" value="PP-bd_ACP"/>
</dbReference>
<sequence>MNRSEVIAQIAATLAEVLEEPVPDPSEDTRLFEDLHLDSTSILEVLMGLEDAVGVEVDPEKLEMDDFRSIGSLADYLLRNAPATAGQVTG</sequence>
<proteinExistence type="predicted"/>
<dbReference type="OrthoDB" id="3392378at2"/>
<feature type="domain" description="Carrier" evidence="1">
    <location>
        <begin position="1"/>
        <end position="81"/>
    </location>
</feature>
<evidence type="ECO:0000313" key="3">
    <source>
        <dbReference type="Proteomes" id="UP000658656"/>
    </source>
</evidence>
<dbReference type="AlphaFoldDB" id="A0A8H9J0S4"/>
<dbReference type="RefSeq" id="WP_145933352.1">
    <property type="nucleotide sequence ID" value="NZ_BNAV01000008.1"/>
</dbReference>
<organism evidence="2 3">
    <name type="scientific">Amycolatopsis bartoniae</name>
    <dbReference type="NCBI Taxonomy" id="941986"/>
    <lineage>
        <taxon>Bacteria</taxon>
        <taxon>Bacillati</taxon>
        <taxon>Actinomycetota</taxon>
        <taxon>Actinomycetes</taxon>
        <taxon>Pseudonocardiales</taxon>
        <taxon>Pseudonocardiaceae</taxon>
        <taxon>Amycolatopsis</taxon>
    </lineage>
</organism>